<dbReference type="Pfam" id="PF21581">
    <property type="entry name" value="SCD"/>
    <property type="match status" value="1"/>
</dbReference>
<keyword evidence="3" id="KW-0131">Cell cycle</keyword>
<sequence>MDSWIAFLTGLADSQVRAFRHTGTLAALKLLSSLVEVALGVQQQQDNSQRQFEAEKGKDPGRRGTEKLELLQEQRRELREQQQELELLMNGIFKGVFVHRYRDVVPEIRGICMEELGLWVRKFPGSFLTDGHLKYLGWTLHDKHREVRLRCVRALRGIYGIAEMAPSLELFTHRFKPRLVAMAHDEEPEVALEVLRLISGIFRNMEEVLSDEDCQNIFPVVFVSNRALATAAGEFLSWNFYPKICEFLPQNLGIPAPKSEISYPKIPELGSQNLGIAATNLGIFTLKSGNSSPKIMEFQPLNPGIPVLKSGNSCPKIMELLSPNLGILTLKSQNCSSKILEFLP</sequence>
<evidence type="ECO:0000313" key="7">
    <source>
        <dbReference type="Proteomes" id="UP000694563"/>
    </source>
</evidence>
<feature type="coiled-coil region" evidence="4">
    <location>
        <begin position="61"/>
        <end position="91"/>
    </location>
</feature>
<reference evidence="6" key="2">
    <citation type="submission" date="2025-08" db="UniProtKB">
        <authorList>
            <consortium name="Ensembl"/>
        </authorList>
    </citation>
    <scope>IDENTIFICATION</scope>
</reference>
<dbReference type="GO" id="GO:0007062">
    <property type="term" value="P:sister chromatid cohesion"/>
    <property type="evidence" value="ECO:0007669"/>
    <property type="project" value="UniProtKB-UniRule"/>
</dbReference>
<keyword evidence="3" id="KW-0132">Cell division</keyword>
<comment type="similarity">
    <text evidence="1 3">Belongs to the SCC3 family.</text>
</comment>
<evidence type="ECO:0000256" key="1">
    <source>
        <dbReference type="ARBA" id="ARBA00005486"/>
    </source>
</evidence>
<dbReference type="AlphaFoldDB" id="A0A8C3US62"/>
<keyword evidence="3" id="KW-0158">Chromosome</keyword>
<dbReference type="Pfam" id="PF08514">
    <property type="entry name" value="STAG"/>
    <property type="match status" value="1"/>
</dbReference>
<proteinExistence type="inferred from homology"/>
<dbReference type="GO" id="GO:0005634">
    <property type="term" value="C:nucleus"/>
    <property type="evidence" value="ECO:0007669"/>
    <property type="project" value="UniProtKB-SubCell"/>
</dbReference>
<dbReference type="PANTHER" id="PTHR11199">
    <property type="entry name" value="STROMAL ANTIGEN"/>
    <property type="match status" value="1"/>
</dbReference>
<dbReference type="PROSITE" id="PS51425">
    <property type="entry name" value="SCD"/>
    <property type="match status" value="1"/>
</dbReference>
<keyword evidence="7" id="KW-1185">Reference proteome</keyword>
<dbReference type="GO" id="GO:0007059">
    <property type="term" value="P:chromosome segregation"/>
    <property type="evidence" value="ECO:0007669"/>
    <property type="project" value="UniProtKB-KW"/>
</dbReference>
<evidence type="ECO:0000256" key="4">
    <source>
        <dbReference type="SAM" id="Coils"/>
    </source>
</evidence>
<dbReference type="Ensembl" id="ENSCUST00005018359.1">
    <property type="protein sequence ID" value="ENSCUSP00005017688.1"/>
    <property type="gene ID" value="ENSCUSG00005011344.1"/>
</dbReference>
<dbReference type="Gene3D" id="1.25.10.10">
    <property type="entry name" value="Leucine-rich Repeat Variant"/>
    <property type="match status" value="1"/>
</dbReference>
<feature type="domain" description="SCD" evidence="5">
    <location>
        <begin position="97"/>
        <end position="182"/>
    </location>
</feature>
<reference evidence="6" key="3">
    <citation type="submission" date="2025-09" db="UniProtKB">
        <authorList>
            <consortium name="Ensembl"/>
        </authorList>
    </citation>
    <scope>IDENTIFICATION</scope>
</reference>
<keyword evidence="2 3" id="KW-0539">Nucleus</keyword>
<dbReference type="GO" id="GO:0000785">
    <property type="term" value="C:chromatin"/>
    <property type="evidence" value="ECO:0007669"/>
    <property type="project" value="UniProtKB-UniRule"/>
</dbReference>
<dbReference type="Proteomes" id="UP000694563">
    <property type="component" value="Chromosome 37"/>
</dbReference>
<evidence type="ECO:0000256" key="3">
    <source>
        <dbReference type="RuleBase" id="RU369063"/>
    </source>
</evidence>
<accession>A0A8C3US62</accession>
<comment type="function">
    <text evidence="3">Component of cohesin complex, a complex required for the cohesion of sister chromatids after DNA replication. The cohesin complex apparently forms a large proteinaceous ring within which sister chromatids can be trapped. At anaphase, the complex is cleaved and dissociates from chromatin, allowing sister chromatids to segregate.</text>
</comment>
<organism evidence="6 7">
    <name type="scientific">Catharus ustulatus</name>
    <name type="common">Russet-backed thrush</name>
    <name type="synonym">Hylocichla ustulatus</name>
    <dbReference type="NCBI Taxonomy" id="91951"/>
    <lineage>
        <taxon>Eukaryota</taxon>
        <taxon>Metazoa</taxon>
        <taxon>Chordata</taxon>
        <taxon>Craniata</taxon>
        <taxon>Vertebrata</taxon>
        <taxon>Euteleostomi</taxon>
        <taxon>Archelosauria</taxon>
        <taxon>Archosauria</taxon>
        <taxon>Dinosauria</taxon>
        <taxon>Saurischia</taxon>
        <taxon>Theropoda</taxon>
        <taxon>Coelurosauria</taxon>
        <taxon>Aves</taxon>
        <taxon>Neognathae</taxon>
        <taxon>Neoaves</taxon>
        <taxon>Telluraves</taxon>
        <taxon>Australaves</taxon>
        <taxon>Passeriformes</taxon>
        <taxon>Turdidae</taxon>
        <taxon>Catharus</taxon>
    </lineage>
</organism>
<protein>
    <recommendedName>
        <fullName evidence="3">Cohesin subunit SA</fullName>
    </recommendedName>
    <alternativeName>
        <fullName evidence="3">SCC3 homolog</fullName>
    </alternativeName>
    <alternativeName>
        <fullName evidence="3">Stromal antigen</fullName>
    </alternativeName>
</protein>
<dbReference type="GO" id="GO:0008278">
    <property type="term" value="C:cohesin complex"/>
    <property type="evidence" value="ECO:0007669"/>
    <property type="project" value="UniProtKB-UniRule"/>
</dbReference>
<dbReference type="SUPFAM" id="SSF48371">
    <property type="entry name" value="ARM repeat"/>
    <property type="match status" value="1"/>
</dbReference>
<comment type="subunit">
    <text evidence="3">Part of the cohesin complex which is composed of a heterodimer between a SMC1 protein (SMC1A or SMC1B) and SMC3, which are attached via their hinge domain, and RAD21 which link them at their heads, and one STAG protein.</text>
</comment>
<dbReference type="GO" id="GO:0003682">
    <property type="term" value="F:chromatin binding"/>
    <property type="evidence" value="ECO:0007669"/>
    <property type="project" value="TreeGrafter"/>
</dbReference>
<dbReference type="GO" id="GO:0051301">
    <property type="term" value="P:cell division"/>
    <property type="evidence" value="ECO:0007669"/>
    <property type="project" value="UniProtKB-UniRule"/>
</dbReference>
<dbReference type="InterPro" id="IPR020839">
    <property type="entry name" value="SCD"/>
</dbReference>
<dbReference type="InterPro" id="IPR011989">
    <property type="entry name" value="ARM-like"/>
</dbReference>
<evidence type="ECO:0000256" key="2">
    <source>
        <dbReference type="ARBA" id="ARBA00023242"/>
    </source>
</evidence>
<dbReference type="InterPro" id="IPR039662">
    <property type="entry name" value="Cohesin_Scc3/SA"/>
</dbReference>
<dbReference type="GO" id="GO:0000775">
    <property type="term" value="C:chromosome, centromeric region"/>
    <property type="evidence" value="ECO:0007669"/>
    <property type="project" value="UniProtKB-SubCell"/>
</dbReference>
<dbReference type="PANTHER" id="PTHR11199:SF8">
    <property type="entry name" value="COHESIN SUBUNIT SA-3"/>
    <property type="match status" value="1"/>
</dbReference>
<keyword evidence="4" id="KW-0175">Coiled coil</keyword>
<evidence type="ECO:0000259" key="5">
    <source>
        <dbReference type="PROSITE" id="PS51425"/>
    </source>
</evidence>
<name>A0A8C3US62_CATUS</name>
<comment type="subcellular location">
    <subcellularLocation>
        <location evidence="3">Nucleus</location>
    </subcellularLocation>
    <subcellularLocation>
        <location evidence="3">Chromosome</location>
    </subcellularLocation>
    <subcellularLocation>
        <location evidence="3">Chromosome</location>
        <location evidence="3">Centromere</location>
    </subcellularLocation>
</comment>
<keyword evidence="3" id="KW-0159">Chromosome partition</keyword>
<evidence type="ECO:0000313" key="6">
    <source>
        <dbReference type="Ensembl" id="ENSCUSP00005017688.1"/>
    </source>
</evidence>
<dbReference type="InterPro" id="IPR016024">
    <property type="entry name" value="ARM-type_fold"/>
</dbReference>
<reference evidence="6" key="1">
    <citation type="submission" date="2020-10" db="EMBL/GenBank/DDBJ databases">
        <title>Catharus ustulatus (Swainson's thrush) genome, bCatUst1, primary haplotype v2.</title>
        <authorList>
            <person name="Delmore K."/>
            <person name="Vafadar M."/>
            <person name="Formenti G."/>
            <person name="Chow W."/>
            <person name="Pelan S."/>
            <person name="Howe K."/>
            <person name="Rhie A."/>
            <person name="Mountcastle J."/>
            <person name="Haase B."/>
            <person name="Fedrigo O."/>
            <person name="Jarvis E.D."/>
        </authorList>
    </citation>
    <scope>NUCLEOTIDE SEQUENCE [LARGE SCALE GENOMIC DNA]</scope>
</reference>
<dbReference type="InterPro" id="IPR013721">
    <property type="entry name" value="STAG"/>
</dbReference>